<organism evidence="1 2">
    <name type="scientific">Desemzia incerta</name>
    <dbReference type="NCBI Taxonomy" id="82801"/>
    <lineage>
        <taxon>Bacteria</taxon>
        <taxon>Bacillati</taxon>
        <taxon>Bacillota</taxon>
        <taxon>Bacilli</taxon>
        <taxon>Lactobacillales</taxon>
        <taxon>Carnobacteriaceae</taxon>
        <taxon>Desemzia</taxon>
    </lineage>
</organism>
<dbReference type="AlphaFoldDB" id="A0A1I5XU74"/>
<evidence type="ECO:0000313" key="1">
    <source>
        <dbReference type="EMBL" id="SFQ35440.1"/>
    </source>
</evidence>
<dbReference type="STRING" id="82801.SAMN04488506_1627"/>
<accession>A0A1I5XU74</accession>
<name>A0A1I5XU74_9LACT</name>
<gene>
    <name evidence="1" type="ORF">SAMN04488506_1627</name>
</gene>
<dbReference type="Proteomes" id="UP000199136">
    <property type="component" value="Unassembled WGS sequence"/>
</dbReference>
<evidence type="ECO:0000313" key="2">
    <source>
        <dbReference type="Proteomes" id="UP000199136"/>
    </source>
</evidence>
<dbReference type="EMBL" id="FOXW01000005">
    <property type="protein sequence ID" value="SFQ35440.1"/>
    <property type="molecule type" value="Genomic_DNA"/>
</dbReference>
<sequence length="211" mass="24834">MENRMKLLQLKIFKDKSCNEDLEEFAALFLLHQNSSNHLMDGKMSVRKQMSSYNQKRGFLMTEYMYIASTIPLNLETVTKKRNDHQSNEFLLAFKEMFQFEENVSEDTGGRFSYSVHFPFKELPYQAAALAGDMPSFDKRDNQAYKYKSCLRGLEAYIQEQFKEGCHQLAVLYSLNSYENESLKSKETIYLSDLKYQDLYYSDNRLILITI</sequence>
<proteinExistence type="predicted"/>
<reference evidence="1 2" key="1">
    <citation type="submission" date="2016-10" db="EMBL/GenBank/DDBJ databases">
        <authorList>
            <person name="de Groot N.N."/>
        </authorList>
    </citation>
    <scope>NUCLEOTIDE SEQUENCE [LARGE SCALE GENOMIC DNA]</scope>
    <source>
        <strain evidence="1 2">DSM 20581</strain>
    </source>
</reference>
<keyword evidence="2" id="KW-1185">Reference proteome</keyword>
<protein>
    <submittedName>
        <fullName evidence="1">Uncharacterized protein</fullName>
    </submittedName>
</protein>